<sequence>MDKNEIPQQPSAMSRGAALAYAIGLPLALLALIFWPAGSFHWAPGWVFIGVQVLAFGLSGLVLARVNPIIYRARSRFQPGTKGWDKALLAIILPAMVAILPVAAFDAGRFHWSVVPGWVMLAGYAGMLVGIGVTAWAQAVNPYFEPGVRIQSERHQHVVDTGPYRFVRHPGYIAALLLFFGMALALKSFWALVPAVIASSLLVLRTSWEDRLLLAELPGYQEYASRVRWRLVPGVW</sequence>
<feature type="transmembrane region" description="Helical" evidence="5">
    <location>
        <begin position="117"/>
        <end position="137"/>
    </location>
</feature>
<protein>
    <submittedName>
        <fullName evidence="6">Uncharacterized protein</fullName>
    </submittedName>
</protein>
<comment type="subcellular location">
    <subcellularLocation>
        <location evidence="1">Endomembrane system</location>
        <topology evidence="1">Multi-pass membrane protein</topology>
    </subcellularLocation>
</comment>
<dbReference type="PANTHER" id="PTHR43847">
    <property type="entry name" value="BLL3993 PROTEIN"/>
    <property type="match status" value="1"/>
</dbReference>
<evidence type="ECO:0000256" key="5">
    <source>
        <dbReference type="SAM" id="Phobius"/>
    </source>
</evidence>
<proteinExistence type="predicted"/>
<dbReference type="GO" id="GO:0012505">
    <property type="term" value="C:endomembrane system"/>
    <property type="evidence" value="ECO:0007669"/>
    <property type="project" value="UniProtKB-SubCell"/>
</dbReference>
<evidence type="ECO:0000256" key="1">
    <source>
        <dbReference type="ARBA" id="ARBA00004127"/>
    </source>
</evidence>
<keyword evidence="3 5" id="KW-1133">Transmembrane helix</keyword>
<feature type="transmembrane region" description="Helical" evidence="5">
    <location>
        <begin position="172"/>
        <end position="204"/>
    </location>
</feature>
<evidence type="ECO:0000313" key="7">
    <source>
        <dbReference type="Proteomes" id="UP000254589"/>
    </source>
</evidence>
<evidence type="ECO:0000256" key="4">
    <source>
        <dbReference type="ARBA" id="ARBA00023136"/>
    </source>
</evidence>
<dbReference type="InterPro" id="IPR007318">
    <property type="entry name" value="Phopholipid_MeTrfase"/>
</dbReference>
<dbReference type="EMBL" id="UGSJ01000001">
    <property type="protein sequence ID" value="SUA92684.1"/>
    <property type="molecule type" value="Genomic_DNA"/>
</dbReference>
<dbReference type="Pfam" id="PF04191">
    <property type="entry name" value="PEMT"/>
    <property type="match status" value="1"/>
</dbReference>
<reference evidence="6 7" key="1">
    <citation type="submission" date="2018-06" db="EMBL/GenBank/DDBJ databases">
        <authorList>
            <consortium name="Pathogen Informatics"/>
            <person name="Doyle S."/>
        </authorList>
    </citation>
    <scope>NUCLEOTIDE SEQUENCE [LARGE SCALE GENOMIC DNA]</scope>
    <source>
        <strain evidence="6 7">NCTC13159</strain>
    </source>
</reference>
<keyword evidence="2 5" id="KW-0812">Transmembrane</keyword>
<keyword evidence="4 5" id="KW-0472">Membrane</keyword>
<dbReference type="InterPro" id="IPR052527">
    <property type="entry name" value="Metal_cation-efflux_comp"/>
</dbReference>
<gene>
    <name evidence="6" type="ORF">NCTC13159_04220</name>
</gene>
<feature type="transmembrane region" description="Helical" evidence="5">
    <location>
        <begin position="87"/>
        <end position="105"/>
    </location>
</feature>
<organism evidence="6 7">
    <name type="scientific">Pandoraea pulmonicola</name>
    <dbReference type="NCBI Taxonomy" id="93221"/>
    <lineage>
        <taxon>Bacteria</taxon>
        <taxon>Pseudomonadati</taxon>
        <taxon>Pseudomonadota</taxon>
        <taxon>Betaproteobacteria</taxon>
        <taxon>Burkholderiales</taxon>
        <taxon>Burkholderiaceae</taxon>
        <taxon>Pandoraea</taxon>
    </lineage>
</organism>
<dbReference type="Proteomes" id="UP000254589">
    <property type="component" value="Unassembled WGS sequence"/>
</dbReference>
<name>A0AAJ4ZFZ7_PANPU</name>
<accession>A0AAJ4ZFZ7</accession>
<dbReference type="AlphaFoldDB" id="A0AAJ4ZFZ7"/>
<evidence type="ECO:0000313" key="6">
    <source>
        <dbReference type="EMBL" id="SUA92684.1"/>
    </source>
</evidence>
<dbReference type="RefSeq" id="WP_218026557.1">
    <property type="nucleotide sequence ID" value="NZ_CP010310.2"/>
</dbReference>
<dbReference type="PANTHER" id="PTHR43847:SF1">
    <property type="entry name" value="BLL3993 PROTEIN"/>
    <property type="match status" value="1"/>
</dbReference>
<evidence type="ECO:0000256" key="2">
    <source>
        <dbReference type="ARBA" id="ARBA00022692"/>
    </source>
</evidence>
<feature type="transmembrane region" description="Helical" evidence="5">
    <location>
        <begin position="46"/>
        <end position="66"/>
    </location>
</feature>
<feature type="transmembrane region" description="Helical" evidence="5">
    <location>
        <begin position="12"/>
        <end position="34"/>
    </location>
</feature>
<dbReference type="Gene3D" id="1.20.120.1630">
    <property type="match status" value="1"/>
</dbReference>
<comment type="caution">
    <text evidence="6">The sequence shown here is derived from an EMBL/GenBank/DDBJ whole genome shotgun (WGS) entry which is preliminary data.</text>
</comment>
<evidence type="ECO:0000256" key="3">
    <source>
        <dbReference type="ARBA" id="ARBA00022989"/>
    </source>
</evidence>